<reference evidence="1 2" key="1">
    <citation type="journal article" date="2022" name="Hortic Res">
        <title>A haplotype resolved chromosomal level avocado genome allows analysis of novel avocado genes.</title>
        <authorList>
            <person name="Nath O."/>
            <person name="Fletcher S.J."/>
            <person name="Hayward A."/>
            <person name="Shaw L.M."/>
            <person name="Masouleh A.K."/>
            <person name="Furtado A."/>
            <person name="Henry R.J."/>
            <person name="Mitter N."/>
        </authorList>
    </citation>
    <scope>NUCLEOTIDE SEQUENCE [LARGE SCALE GENOMIC DNA]</scope>
    <source>
        <strain evidence="2">cv. Hass</strain>
    </source>
</reference>
<organism evidence="1 2">
    <name type="scientific">Persea americana</name>
    <name type="common">Avocado</name>
    <dbReference type="NCBI Taxonomy" id="3435"/>
    <lineage>
        <taxon>Eukaryota</taxon>
        <taxon>Viridiplantae</taxon>
        <taxon>Streptophyta</taxon>
        <taxon>Embryophyta</taxon>
        <taxon>Tracheophyta</taxon>
        <taxon>Spermatophyta</taxon>
        <taxon>Magnoliopsida</taxon>
        <taxon>Magnoliidae</taxon>
        <taxon>Laurales</taxon>
        <taxon>Lauraceae</taxon>
        <taxon>Persea</taxon>
    </lineage>
</organism>
<dbReference type="Proteomes" id="UP001234297">
    <property type="component" value="Chromosome 4"/>
</dbReference>
<proteinExistence type="predicted"/>
<comment type="caution">
    <text evidence="1">The sequence shown here is derived from an EMBL/GenBank/DDBJ whole genome shotgun (WGS) entry which is preliminary data.</text>
</comment>
<keyword evidence="2" id="KW-1185">Reference proteome</keyword>
<gene>
    <name evidence="1" type="ORF">MRB53_015196</name>
</gene>
<sequence>MWGDGGRFSWRRREECEKMNGIIVIFAWISSREKEIEPYVQLYASLGWNSLICHPESPNLFFPEKATMLASGVLNELLKELKIRPLPIVFAVFSSGLKACMYKVLQIIEVKCGEEVNSDEYQLIRDCISGHIYDSSPVDFSSDLGSQLAHLPGLVSWITKAIASGLDAFFSNKFEAQRTEYWQTLYSSAHAGPFLISCSEHDSLAPYQIICNFAQHLQDFGCDVKLVKWSGSPHVGHYRHYPVNYKAAVADLLEKATVIYSQKRMHQLNGERSSMGVEYPQKKDAGCMQDRRKDRLIHLQDQPSISAHSVLGQVLFDVCVPKNIEDWDIKPACSLNRHTFGSSHQHSLNPTKCVRRSRL</sequence>
<evidence type="ECO:0000313" key="2">
    <source>
        <dbReference type="Proteomes" id="UP001234297"/>
    </source>
</evidence>
<name>A0ACC2KD08_PERAE</name>
<protein>
    <submittedName>
        <fullName evidence="1">Uncharacterized protein</fullName>
    </submittedName>
</protein>
<evidence type="ECO:0000313" key="1">
    <source>
        <dbReference type="EMBL" id="KAJ8619010.1"/>
    </source>
</evidence>
<dbReference type="EMBL" id="CM056812">
    <property type="protein sequence ID" value="KAJ8619010.1"/>
    <property type="molecule type" value="Genomic_DNA"/>
</dbReference>
<accession>A0ACC2KD08</accession>